<sequence length="67" mass="7547">MFSNLSELRTAGRYLGQALRLMVGLPDYDAYVAHMKATHPDQPVMTYEAFFRERQNARYGAGAGKCC</sequence>
<name>A0A1X7G400_TRICW</name>
<dbReference type="PANTHER" id="PTHR38453">
    <property type="entry name" value="CYTOPLASMIC PROTEIN-RELATED"/>
    <property type="match status" value="1"/>
</dbReference>
<dbReference type="EMBL" id="FXAH01000013">
    <property type="protein sequence ID" value="SMF63603.1"/>
    <property type="molecule type" value="Genomic_DNA"/>
</dbReference>
<dbReference type="Proteomes" id="UP000192911">
    <property type="component" value="Unassembled WGS sequence"/>
</dbReference>
<protein>
    <submittedName>
        <fullName evidence="1">Uncharacterized short protein YbdD, DUF466 family</fullName>
    </submittedName>
</protein>
<dbReference type="GeneID" id="95553258"/>
<dbReference type="STRING" id="28094.SAMN06295900_113119"/>
<evidence type="ECO:0000313" key="1">
    <source>
        <dbReference type="EMBL" id="SMF63603.1"/>
    </source>
</evidence>
<accession>A0A1X7G400</accession>
<proteinExistence type="predicted"/>
<evidence type="ECO:0000313" key="2">
    <source>
        <dbReference type="Proteomes" id="UP000192911"/>
    </source>
</evidence>
<dbReference type="Pfam" id="PF04328">
    <property type="entry name" value="Sel_put"/>
    <property type="match status" value="1"/>
</dbReference>
<gene>
    <name evidence="1" type="ORF">SAMN06295900_113119</name>
</gene>
<dbReference type="PANTHER" id="PTHR38453:SF1">
    <property type="entry name" value="CYTOPLASMIC PROTEIN"/>
    <property type="match status" value="1"/>
</dbReference>
<dbReference type="InterPro" id="IPR007423">
    <property type="entry name" value="Sel_put"/>
</dbReference>
<dbReference type="AlphaFoldDB" id="A0A1X7G400"/>
<reference evidence="2" key="1">
    <citation type="submission" date="2017-04" db="EMBL/GenBank/DDBJ databases">
        <authorList>
            <person name="Varghese N."/>
            <person name="Submissions S."/>
        </authorList>
    </citation>
    <scope>NUCLEOTIDE SEQUENCE [LARGE SCALE GENOMIC DNA]</scope>
    <source>
        <strain evidence="2">Ballard 720</strain>
    </source>
</reference>
<dbReference type="OrthoDB" id="9814284at2"/>
<organism evidence="1 2">
    <name type="scientific">Trinickia caryophylli</name>
    <name type="common">Paraburkholderia caryophylli</name>
    <dbReference type="NCBI Taxonomy" id="28094"/>
    <lineage>
        <taxon>Bacteria</taxon>
        <taxon>Pseudomonadati</taxon>
        <taxon>Pseudomonadota</taxon>
        <taxon>Betaproteobacteria</taxon>
        <taxon>Burkholderiales</taxon>
        <taxon>Burkholderiaceae</taxon>
        <taxon>Trinickia</taxon>
    </lineage>
</organism>
<dbReference type="RefSeq" id="WP_085229369.1">
    <property type="nucleotide sequence ID" value="NZ_BSQD01000007.1"/>
</dbReference>
<keyword evidence="2" id="KW-1185">Reference proteome</keyword>